<accession>A0AAX4P7Y7</accession>
<gene>
    <name evidence="2" type="ORF">HKI87_04g32350</name>
</gene>
<sequence length="193" mass="20980">MAYWNGFVPGQSLPPATMPDRTAISLRNNLFPGQGVTLDGNWSLAEGAIALQRDAWTKSQQVMTQNAAIESHAKAKAEVAKARKADAEARKADAEASLAEAEVKEKIRAAKAEADARIRVAEAEEANKIRVDEAETTTKIRVQAAEAREADLKILKLGKEIDVFTGECEVKEYLCFLSVRPSLCLSLTACFSD</sequence>
<protein>
    <submittedName>
        <fullName evidence="2">Uncharacterized protein</fullName>
    </submittedName>
</protein>
<dbReference type="EMBL" id="CP151504">
    <property type="protein sequence ID" value="WZN61700.1"/>
    <property type="molecule type" value="Genomic_DNA"/>
</dbReference>
<keyword evidence="3" id="KW-1185">Reference proteome</keyword>
<feature type="coiled-coil region" evidence="1">
    <location>
        <begin position="77"/>
        <end position="124"/>
    </location>
</feature>
<dbReference type="Proteomes" id="UP001472866">
    <property type="component" value="Chromosome 04"/>
</dbReference>
<evidence type="ECO:0000313" key="3">
    <source>
        <dbReference type="Proteomes" id="UP001472866"/>
    </source>
</evidence>
<keyword evidence="1" id="KW-0175">Coiled coil</keyword>
<dbReference type="AlphaFoldDB" id="A0AAX4P7Y7"/>
<proteinExistence type="predicted"/>
<name>A0AAX4P7Y7_9CHLO</name>
<organism evidence="2 3">
    <name type="scientific">Chloropicon roscoffensis</name>
    <dbReference type="NCBI Taxonomy" id="1461544"/>
    <lineage>
        <taxon>Eukaryota</taxon>
        <taxon>Viridiplantae</taxon>
        <taxon>Chlorophyta</taxon>
        <taxon>Chloropicophyceae</taxon>
        <taxon>Chloropicales</taxon>
        <taxon>Chloropicaceae</taxon>
        <taxon>Chloropicon</taxon>
    </lineage>
</organism>
<evidence type="ECO:0000313" key="2">
    <source>
        <dbReference type="EMBL" id="WZN61700.1"/>
    </source>
</evidence>
<evidence type="ECO:0000256" key="1">
    <source>
        <dbReference type="SAM" id="Coils"/>
    </source>
</evidence>
<reference evidence="2 3" key="1">
    <citation type="submission" date="2024-03" db="EMBL/GenBank/DDBJ databases">
        <title>Complete genome sequence of the green alga Chloropicon roscoffensis RCC1871.</title>
        <authorList>
            <person name="Lemieux C."/>
            <person name="Pombert J.-F."/>
            <person name="Otis C."/>
            <person name="Turmel M."/>
        </authorList>
    </citation>
    <scope>NUCLEOTIDE SEQUENCE [LARGE SCALE GENOMIC DNA]</scope>
    <source>
        <strain evidence="2 3">RCC1871</strain>
    </source>
</reference>